<sequence>MKTLILAIFLFCFLLLSANLNYARKEPGEYYWKSVMKDQPMPEAIKGLFHDQDPASSSSALGSDKKMNTFVKDFDSRHSVIIYHTSPVSEKEESKHSVKDLKP</sequence>
<name>A0A1R3JBE3_9ROSI</name>
<keyword evidence="3" id="KW-1185">Reference proteome</keyword>
<evidence type="ECO:0000256" key="1">
    <source>
        <dbReference type="SAM" id="SignalP"/>
    </source>
</evidence>
<keyword evidence="1" id="KW-0732">Signal</keyword>
<dbReference type="Proteomes" id="UP000187203">
    <property type="component" value="Unassembled WGS sequence"/>
</dbReference>
<feature type="chain" id="PRO_5011983354" evidence="1">
    <location>
        <begin position="19"/>
        <end position="103"/>
    </location>
</feature>
<accession>A0A1R3JBE3</accession>
<proteinExistence type="predicted"/>
<comment type="caution">
    <text evidence="2">The sequence shown here is derived from an EMBL/GenBank/DDBJ whole genome shotgun (WGS) entry which is preliminary data.</text>
</comment>
<reference evidence="3" key="1">
    <citation type="submission" date="2013-09" db="EMBL/GenBank/DDBJ databases">
        <title>Corchorus olitorius genome sequencing.</title>
        <authorList>
            <person name="Alam M."/>
            <person name="Haque M.S."/>
            <person name="Islam M.S."/>
            <person name="Emdad E.M."/>
            <person name="Islam M.M."/>
            <person name="Ahmed B."/>
            <person name="Halim A."/>
            <person name="Hossen Q.M.M."/>
            <person name="Hossain M.Z."/>
            <person name="Ahmed R."/>
            <person name="Khan M.M."/>
            <person name="Islam R."/>
            <person name="Rashid M.M."/>
            <person name="Khan S.A."/>
            <person name="Rahman M.S."/>
            <person name="Alam M."/>
            <person name="Yahiya A.S."/>
            <person name="Khan M.S."/>
            <person name="Azam M.S."/>
            <person name="Haque T."/>
            <person name="Lashkar M.Z.H."/>
            <person name="Akhand A.I."/>
            <person name="Morshed G."/>
            <person name="Roy S."/>
            <person name="Uddin K.S."/>
            <person name="Rabeya T."/>
            <person name="Hossain A.S."/>
            <person name="Chowdhury A."/>
            <person name="Snigdha A.R."/>
            <person name="Mortoza M.S."/>
            <person name="Matin S.A."/>
            <person name="Hoque S.M.E."/>
            <person name="Islam M.K."/>
            <person name="Roy D.K."/>
            <person name="Haider R."/>
            <person name="Moosa M.M."/>
            <person name="Elias S.M."/>
            <person name="Hasan A.M."/>
            <person name="Jahan S."/>
            <person name="Shafiuddin M."/>
            <person name="Mahmood N."/>
            <person name="Shommy N.S."/>
        </authorList>
    </citation>
    <scope>NUCLEOTIDE SEQUENCE [LARGE SCALE GENOMIC DNA]</scope>
    <source>
        <strain evidence="3">cv. O-4</strain>
    </source>
</reference>
<dbReference type="PANTHER" id="PTHR33731:SF17">
    <property type="entry name" value="ORGAN-SPECIFIC PROTEIN P4-LIKE"/>
    <property type="match status" value="1"/>
</dbReference>
<dbReference type="AlphaFoldDB" id="A0A1R3JBE3"/>
<gene>
    <name evidence="2" type="ORF">COLO4_17856</name>
</gene>
<protein>
    <submittedName>
        <fullName evidence="2">Organ specific protein</fullName>
    </submittedName>
</protein>
<dbReference type="STRING" id="93759.A0A1R3JBE3"/>
<dbReference type="OrthoDB" id="1734141at2759"/>
<evidence type="ECO:0000313" key="3">
    <source>
        <dbReference type="Proteomes" id="UP000187203"/>
    </source>
</evidence>
<dbReference type="PANTHER" id="PTHR33731">
    <property type="entry name" value="PROTEIN, PUTATIVE-RELATED"/>
    <property type="match status" value="1"/>
</dbReference>
<organism evidence="2 3">
    <name type="scientific">Corchorus olitorius</name>
    <dbReference type="NCBI Taxonomy" id="93759"/>
    <lineage>
        <taxon>Eukaryota</taxon>
        <taxon>Viridiplantae</taxon>
        <taxon>Streptophyta</taxon>
        <taxon>Embryophyta</taxon>
        <taxon>Tracheophyta</taxon>
        <taxon>Spermatophyta</taxon>
        <taxon>Magnoliopsida</taxon>
        <taxon>eudicotyledons</taxon>
        <taxon>Gunneridae</taxon>
        <taxon>Pentapetalae</taxon>
        <taxon>rosids</taxon>
        <taxon>malvids</taxon>
        <taxon>Malvales</taxon>
        <taxon>Malvaceae</taxon>
        <taxon>Grewioideae</taxon>
        <taxon>Apeibeae</taxon>
        <taxon>Corchorus</taxon>
    </lineage>
</organism>
<evidence type="ECO:0000313" key="2">
    <source>
        <dbReference type="EMBL" id="OMO92120.1"/>
    </source>
</evidence>
<dbReference type="Pfam" id="PF10950">
    <property type="entry name" value="Organ_specific"/>
    <property type="match status" value="1"/>
</dbReference>
<dbReference type="InterPro" id="IPR024489">
    <property type="entry name" value="Organ_specific_prot"/>
</dbReference>
<dbReference type="EMBL" id="AWUE01016392">
    <property type="protein sequence ID" value="OMO92120.1"/>
    <property type="molecule type" value="Genomic_DNA"/>
</dbReference>
<feature type="signal peptide" evidence="1">
    <location>
        <begin position="1"/>
        <end position="18"/>
    </location>
</feature>